<dbReference type="GO" id="GO:0043138">
    <property type="term" value="F:3'-5' DNA helicase activity"/>
    <property type="evidence" value="ECO:0007669"/>
    <property type="project" value="UniProtKB-EC"/>
</dbReference>
<comment type="catalytic activity">
    <reaction evidence="12">
        <text>Couples ATP hydrolysis with the unwinding of duplex DNA by translocating in the 3'-5' direction.</text>
        <dbReference type="EC" id="5.6.2.4"/>
    </reaction>
</comment>
<keyword evidence="11" id="KW-0413">Isomerase</keyword>
<dbReference type="Gene3D" id="3.40.50.300">
    <property type="entry name" value="P-loop containing nucleotide triphosphate hydrolases"/>
    <property type="match status" value="3"/>
</dbReference>
<dbReference type="InterPro" id="IPR038726">
    <property type="entry name" value="PDDEXK_AddAB-type"/>
</dbReference>
<dbReference type="GO" id="GO:0004527">
    <property type="term" value="F:exonuclease activity"/>
    <property type="evidence" value="ECO:0007669"/>
    <property type="project" value="UniProtKB-KW"/>
</dbReference>
<dbReference type="GO" id="GO:0003677">
    <property type="term" value="F:DNA binding"/>
    <property type="evidence" value="ECO:0007669"/>
    <property type="project" value="UniProtKB-KW"/>
</dbReference>
<evidence type="ECO:0000256" key="14">
    <source>
        <dbReference type="ARBA" id="ARBA00048988"/>
    </source>
</evidence>
<dbReference type="PROSITE" id="PS51198">
    <property type="entry name" value="UVRD_HELICASE_ATP_BIND"/>
    <property type="match status" value="1"/>
</dbReference>
<proteinExistence type="inferred from homology"/>
<dbReference type="CDD" id="cd17932">
    <property type="entry name" value="DEXQc_UvrD"/>
    <property type="match status" value="1"/>
</dbReference>
<dbReference type="Gene3D" id="3.90.320.10">
    <property type="match status" value="1"/>
</dbReference>
<evidence type="ECO:0000256" key="7">
    <source>
        <dbReference type="ARBA" id="ARBA00022839"/>
    </source>
</evidence>
<dbReference type="SUPFAM" id="SSF52980">
    <property type="entry name" value="Restriction endonuclease-like"/>
    <property type="match status" value="1"/>
</dbReference>
<feature type="domain" description="UvrD-like helicase C-terminal" evidence="17">
    <location>
        <begin position="360"/>
        <end position="672"/>
    </location>
</feature>
<keyword evidence="6 15" id="KW-0347">Helicase</keyword>
<evidence type="ECO:0000256" key="6">
    <source>
        <dbReference type="ARBA" id="ARBA00022806"/>
    </source>
</evidence>
<dbReference type="PANTHER" id="PTHR11070">
    <property type="entry name" value="UVRD / RECB / PCRA DNA HELICASE FAMILY MEMBER"/>
    <property type="match status" value="1"/>
</dbReference>
<keyword evidence="8 15" id="KW-0067">ATP-binding</keyword>
<dbReference type="GO" id="GO:0005829">
    <property type="term" value="C:cytosol"/>
    <property type="evidence" value="ECO:0007669"/>
    <property type="project" value="TreeGrafter"/>
</dbReference>
<keyword evidence="9" id="KW-0238">DNA-binding</keyword>
<evidence type="ECO:0000256" key="9">
    <source>
        <dbReference type="ARBA" id="ARBA00023125"/>
    </source>
</evidence>
<dbReference type="Gene3D" id="1.10.10.160">
    <property type="match status" value="1"/>
</dbReference>
<dbReference type="Pfam" id="PF12705">
    <property type="entry name" value="PDDEXK_1"/>
    <property type="match status" value="1"/>
</dbReference>
<dbReference type="GO" id="GO:0005524">
    <property type="term" value="F:ATP binding"/>
    <property type="evidence" value="ECO:0007669"/>
    <property type="project" value="UniProtKB-UniRule"/>
</dbReference>
<dbReference type="Pfam" id="PF13361">
    <property type="entry name" value="UvrD_C"/>
    <property type="match status" value="2"/>
</dbReference>
<dbReference type="EC" id="5.6.2.4" evidence="13"/>
<keyword evidence="2" id="KW-0540">Nuclease</keyword>
<dbReference type="eggNOG" id="COG2887">
    <property type="taxonomic scope" value="Bacteria"/>
</dbReference>
<dbReference type="InterPro" id="IPR027417">
    <property type="entry name" value="P-loop_NTPase"/>
</dbReference>
<dbReference type="InterPro" id="IPR000212">
    <property type="entry name" value="DNA_helicase_UvrD/REP"/>
</dbReference>
<keyword evidence="3 15" id="KW-0547">Nucleotide-binding</keyword>
<evidence type="ECO:0000259" key="16">
    <source>
        <dbReference type="PROSITE" id="PS51198"/>
    </source>
</evidence>
<evidence type="ECO:0000256" key="1">
    <source>
        <dbReference type="ARBA" id="ARBA00009922"/>
    </source>
</evidence>
<dbReference type="KEGG" id="cgrn:4412665_01450"/>
<dbReference type="EMBL" id="LT906441">
    <property type="protein sequence ID" value="SNV37025.1"/>
    <property type="molecule type" value="Genomic_DNA"/>
</dbReference>
<dbReference type="GO" id="GO:0000725">
    <property type="term" value="P:recombinational repair"/>
    <property type="evidence" value="ECO:0007669"/>
    <property type="project" value="TreeGrafter"/>
</dbReference>
<accession>A0A239WR00</accession>
<evidence type="ECO:0000256" key="2">
    <source>
        <dbReference type="ARBA" id="ARBA00022722"/>
    </source>
</evidence>
<dbReference type="PROSITE" id="PS51217">
    <property type="entry name" value="UVRD_HELICASE_CTER"/>
    <property type="match status" value="1"/>
</dbReference>
<dbReference type="GO" id="GO:0033202">
    <property type="term" value="C:DNA helicase complex"/>
    <property type="evidence" value="ECO:0007669"/>
    <property type="project" value="TreeGrafter"/>
</dbReference>
<dbReference type="PANTHER" id="PTHR11070:SF55">
    <property type="entry name" value="DNA 3'-5' HELICASE"/>
    <property type="match status" value="1"/>
</dbReference>
<evidence type="ECO:0000256" key="11">
    <source>
        <dbReference type="ARBA" id="ARBA00023235"/>
    </source>
</evidence>
<evidence type="ECO:0000256" key="15">
    <source>
        <dbReference type="PROSITE-ProRule" id="PRU00560"/>
    </source>
</evidence>
<dbReference type="Pfam" id="PF00580">
    <property type="entry name" value="UvrD-helicase"/>
    <property type="match status" value="1"/>
</dbReference>
<organism evidence="18 19">
    <name type="scientific">Cutibacterium granulosum</name>
    <dbReference type="NCBI Taxonomy" id="33011"/>
    <lineage>
        <taxon>Bacteria</taxon>
        <taxon>Bacillati</taxon>
        <taxon>Actinomycetota</taxon>
        <taxon>Actinomycetes</taxon>
        <taxon>Propionibacteriales</taxon>
        <taxon>Propionibacteriaceae</taxon>
        <taxon>Cutibacterium</taxon>
    </lineage>
</organism>
<evidence type="ECO:0000256" key="5">
    <source>
        <dbReference type="ARBA" id="ARBA00022801"/>
    </source>
</evidence>
<dbReference type="AlphaFoldDB" id="A0A239WR00"/>
<dbReference type="InterPro" id="IPR014017">
    <property type="entry name" value="DNA_helicase_UvrD-like_C"/>
</dbReference>
<feature type="binding site" evidence="15">
    <location>
        <begin position="46"/>
        <end position="53"/>
    </location>
    <ligand>
        <name>ATP</name>
        <dbReference type="ChEBI" id="CHEBI:30616"/>
    </ligand>
</feature>
<evidence type="ECO:0000256" key="8">
    <source>
        <dbReference type="ARBA" id="ARBA00022840"/>
    </source>
</evidence>
<reference evidence="18 19" key="1">
    <citation type="submission" date="2017-06" db="EMBL/GenBank/DDBJ databases">
        <authorList>
            <consortium name="Pathogen Informatics"/>
        </authorList>
    </citation>
    <scope>NUCLEOTIDE SEQUENCE [LARGE SCALE GENOMIC DNA]</scope>
    <source>
        <strain evidence="18 19">NCTC11865</strain>
    </source>
</reference>
<dbReference type="InterPro" id="IPR011604">
    <property type="entry name" value="PDDEXK-like_dom_sf"/>
</dbReference>
<dbReference type="eggNOG" id="COG0210">
    <property type="taxonomic scope" value="Bacteria"/>
</dbReference>
<evidence type="ECO:0000256" key="3">
    <source>
        <dbReference type="ARBA" id="ARBA00022741"/>
    </source>
</evidence>
<dbReference type="Gene3D" id="1.10.486.10">
    <property type="entry name" value="PCRA, domain 4"/>
    <property type="match status" value="1"/>
</dbReference>
<keyword evidence="7" id="KW-0269">Exonuclease</keyword>
<comment type="similarity">
    <text evidence="1">Belongs to the helicase family. UvrD subfamily.</text>
</comment>
<evidence type="ECO:0000313" key="18">
    <source>
        <dbReference type="EMBL" id="SNV37025.1"/>
    </source>
</evidence>
<sequence>MMSTNGSMPRPTAEMLEQMTELFGFRPSTEQAMAIAAPLEPSVIIAGAGTGKTTVMAARVTWLVAKGLVRADQVLGLTFTRKATAELRTRVGRNLTKAGLLQPDDQEPTVLTYDSFAANLVSEFGAWIGVDPATRLISDARCVQVALDVLHDPEKVPPRAGQVTARSIAQGVLSLSEQASSHAVSMDDLRAANDAWRQQLDQAAPRKNGEPYVDVVRAQNAAEQRDQLMWYAQEYRNRLAERGFFRFSDRLNQAIQLVRDFPRIGQQIRSRYAVVLLDEYQDTSSSQARLLASLFSGSTPENGRGHAVTAVGDPLQAIYGWRGAAANNILDFPRHFPHRDGPDAYDNGQYSLTQNRRSNQTILDCANAISEGIRSDPKIGNVVKQLRVPEDEHAGGEESPLPVDMPVQVHTFDTWEQECEGVADQIVEAHERGTVGRWKDIGVLMRTNAKISDLYLALSARGVPVCLANLSALLRVPDIALIYSHLRLLVDRRDNEALATLLTAPRWGLTTKELERLHERAKAIALHRERSSDGSDPHAHPDVFLVDAVDDPGFIADEPHLARTIAGVKREMTFIESSAADCPDDLVLRIAAVTGLNVDIAADEPDRRDARRRHVDALWREVRDVCTDDSTMGLVEVVEWMRIEDDEGKGLDRELVDLPDAVVIATVHAAKGLEWPMVFLPFMVDTVFPSKRSGDNFATQAAAIPPQVRGDSDAIPLPVSGHHDALRKYDAERRKSARSAEDRLAYVAVTRAKSRLIVSWHKWESGIVRMRHPSAYLTTIHDTIVAIQEQVLEQCPQDSPDRQQIVSRYEQIVASLDEEDVAAPTGSDLPVGRQWPQIAYHDDVAVRRLVTEWIAEGPEVVLPSLDDPDDADVADQWKHDAEVLINEERLRREHVDDLPTSLTTSQLMQIDQDHEAFLDRLRRPMPQPVSRGATVGSVFHEWVCHRLRPDLYPVWELAPGVPERTIQHLQDQFETSAWARLKPVDVEEPFALNLAGHVVRGRMDAIFADPQVDGGFIVVDWKTSRPGKADPIQLSVYRQAWAQALAISPNRVRALFHHVGDGVDAEPAQLWDTEELSRVLDSRS</sequence>
<dbReference type="InterPro" id="IPR011335">
    <property type="entry name" value="Restrct_endonuc-II-like"/>
</dbReference>
<dbReference type="Proteomes" id="UP000215332">
    <property type="component" value="Chromosome 1"/>
</dbReference>
<evidence type="ECO:0000256" key="10">
    <source>
        <dbReference type="ARBA" id="ARBA00023204"/>
    </source>
</evidence>
<dbReference type="InterPro" id="IPR014016">
    <property type="entry name" value="UvrD-like_ATP-bd"/>
</dbReference>
<evidence type="ECO:0000256" key="4">
    <source>
        <dbReference type="ARBA" id="ARBA00022763"/>
    </source>
</evidence>
<evidence type="ECO:0000256" key="13">
    <source>
        <dbReference type="ARBA" id="ARBA00034808"/>
    </source>
</evidence>
<dbReference type="GO" id="GO:0016887">
    <property type="term" value="F:ATP hydrolysis activity"/>
    <property type="evidence" value="ECO:0007669"/>
    <property type="project" value="RHEA"/>
</dbReference>
<keyword evidence="4" id="KW-0227">DNA damage</keyword>
<dbReference type="RefSeq" id="WP_095141003.1">
    <property type="nucleotide sequence ID" value="NZ_LT906441.1"/>
</dbReference>
<evidence type="ECO:0000259" key="17">
    <source>
        <dbReference type="PROSITE" id="PS51217"/>
    </source>
</evidence>
<keyword evidence="10" id="KW-0234">DNA repair</keyword>
<gene>
    <name evidence="18" type="primary">pcrA_2</name>
    <name evidence="18" type="ORF">SAMEA4412665_01450</name>
</gene>
<feature type="domain" description="UvrD-like helicase ATP-binding" evidence="16">
    <location>
        <begin position="25"/>
        <end position="359"/>
    </location>
</feature>
<dbReference type="SUPFAM" id="SSF52540">
    <property type="entry name" value="P-loop containing nucleoside triphosphate hydrolases"/>
    <property type="match status" value="1"/>
</dbReference>
<evidence type="ECO:0000256" key="12">
    <source>
        <dbReference type="ARBA" id="ARBA00034617"/>
    </source>
</evidence>
<keyword evidence="5 15" id="KW-0378">Hydrolase</keyword>
<name>A0A239WR00_9ACTN</name>
<evidence type="ECO:0000313" key="19">
    <source>
        <dbReference type="Proteomes" id="UP000215332"/>
    </source>
</evidence>
<protein>
    <recommendedName>
        <fullName evidence="13">DNA 3'-5' helicase</fullName>
        <ecNumber evidence="13">5.6.2.4</ecNumber>
    </recommendedName>
</protein>
<dbReference type="InterPro" id="IPR013986">
    <property type="entry name" value="DExx_box_DNA_helicase_dom_sf"/>
</dbReference>
<comment type="catalytic activity">
    <reaction evidence="14">
        <text>ATP + H2O = ADP + phosphate + H(+)</text>
        <dbReference type="Rhea" id="RHEA:13065"/>
        <dbReference type="ChEBI" id="CHEBI:15377"/>
        <dbReference type="ChEBI" id="CHEBI:15378"/>
        <dbReference type="ChEBI" id="CHEBI:30616"/>
        <dbReference type="ChEBI" id="CHEBI:43474"/>
        <dbReference type="ChEBI" id="CHEBI:456216"/>
        <dbReference type="EC" id="5.6.2.4"/>
    </reaction>
</comment>